<reference evidence="3 4" key="1">
    <citation type="submission" date="2017-02" db="EMBL/GenBank/DDBJ databases">
        <title>Draft genome of Acidibacillus ferrooxidans Huett2.</title>
        <authorList>
            <person name="Schopf S."/>
        </authorList>
    </citation>
    <scope>NUCLEOTIDE SEQUENCE [LARGE SCALE GENOMIC DNA]</scope>
    <source>
        <strain evidence="3 4">Huett2</strain>
    </source>
</reference>
<keyword evidence="4" id="KW-1185">Reference proteome</keyword>
<evidence type="ECO:0000313" key="3">
    <source>
        <dbReference type="EMBL" id="OPG15391.1"/>
    </source>
</evidence>
<sequence>MKNQKQTIRKIVGFLNNEEEDGGFWLPNIQRPFVWSEEQICRLFDSILREYPISTLLVWKTKSGIRRRKFIDNWKDSLRLSDFYVPEDDKRKSLVLDGQQRLQSLFIGLRGSYNGKELYFDLLSGEVASPDDIKYKFRFLSPGQANFPWAKLKDLVFTEKKKREVTDALKVAAGRELTDEELNKVEDHLDLIDRTFKMEEILTYQELDSIDNPSLYTEEDVVEIFIRANSGGTKLGKSDLLFSLLSASWDVADEEMEDLLDNLNAHGFGFDRDFVLKTCLVLLGQGARYEVQKFRKDGVRESIEQNWDKIADAIRDVLDFVRGKTFIQCDKALPSYLVLIPLIYCRYHFLQEWKAAKDVDTYLLRCSLAGAFSGQPDNLLDALIKKLDELKTFDIQEVFNVIRTQGRSLELTEDRFWQMGYGSETIHLLFNLWYRGVNHTPAYSNNLLQVDHIFPQSALKKVKTENPRTGRKDLMKYRETERNQLANCMLLSREENGAGGKSDILPEEWFAGKPKEYLWKHLIPDDPNLWKIERFEDFIEARKQLIRANFEYLLLTQMAVNGM</sequence>
<proteinExistence type="predicted"/>
<feature type="domain" description="GmrSD restriction endonucleases C-terminal" evidence="2">
    <location>
        <begin position="416"/>
        <end position="546"/>
    </location>
</feature>
<dbReference type="EMBL" id="MWPS01000034">
    <property type="protein sequence ID" value="OPG15391.1"/>
    <property type="molecule type" value="Genomic_DNA"/>
</dbReference>
<protein>
    <recommendedName>
        <fullName evidence="5">DUF262 domain-containing protein</fullName>
    </recommendedName>
</protein>
<dbReference type="Proteomes" id="UP000190229">
    <property type="component" value="Unassembled WGS sequence"/>
</dbReference>
<evidence type="ECO:0000259" key="1">
    <source>
        <dbReference type="Pfam" id="PF03235"/>
    </source>
</evidence>
<dbReference type="AlphaFoldDB" id="A0A1V4ER66"/>
<evidence type="ECO:0000259" key="2">
    <source>
        <dbReference type="Pfam" id="PF07510"/>
    </source>
</evidence>
<dbReference type="Pfam" id="PF03235">
    <property type="entry name" value="GmrSD_N"/>
    <property type="match status" value="1"/>
</dbReference>
<evidence type="ECO:0008006" key="5">
    <source>
        <dbReference type="Google" id="ProtNLM"/>
    </source>
</evidence>
<name>A0A1V4ER66_9BACL</name>
<dbReference type="Pfam" id="PF07510">
    <property type="entry name" value="GmrSD_C"/>
    <property type="match status" value="1"/>
</dbReference>
<accession>A0A1V4ER66</accession>
<dbReference type="RefSeq" id="WP_079291492.1">
    <property type="nucleotide sequence ID" value="NZ_MWPS01000034.1"/>
</dbReference>
<dbReference type="InterPro" id="IPR011089">
    <property type="entry name" value="GmrSD_C"/>
</dbReference>
<organism evidence="3 4">
    <name type="scientific">Ferroacidibacillus organovorans</name>
    <dbReference type="NCBI Taxonomy" id="1765683"/>
    <lineage>
        <taxon>Bacteria</taxon>
        <taxon>Bacillati</taxon>
        <taxon>Bacillota</taxon>
        <taxon>Bacilli</taxon>
        <taxon>Bacillales</taxon>
        <taxon>Alicyclobacillaceae</taxon>
        <taxon>Ferroacidibacillus</taxon>
    </lineage>
</organism>
<dbReference type="PANTHER" id="PTHR37292">
    <property type="entry name" value="VNG6097C"/>
    <property type="match status" value="1"/>
</dbReference>
<comment type="caution">
    <text evidence="3">The sequence shown here is derived from an EMBL/GenBank/DDBJ whole genome shotgun (WGS) entry which is preliminary data.</text>
</comment>
<dbReference type="PANTHER" id="PTHR37292:SF2">
    <property type="entry name" value="DUF262 DOMAIN-CONTAINING PROTEIN"/>
    <property type="match status" value="1"/>
</dbReference>
<feature type="domain" description="GmrSD restriction endonucleases N-terminal" evidence="1">
    <location>
        <begin position="15"/>
        <end position="245"/>
    </location>
</feature>
<gene>
    <name evidence="3" type="ORF">B2M26_12130</name>
</gene>
<evidence type="ECO:0000313" key="4">
    <source>
        <dbReference type="Proteomes" id="UP000190229"/>
    </source>
</evidence>
<dbReference type="InterPro" id="IPR004919">
    <property type="entry name" value="GmrSD_N"/>
</dbReference>